<dbReference type="AlphaFoldDB" id="A0A6P2CGB8"/>
<sequence>MADKRRTNRVALVVLVVVGAASCLALGYWQWTRFESVGGDGQNLGYAFQWPLFAAFFIYAYRRFVKLEDAQSDPEPDTDDEPREIPPDLLPPIPTATAETADQDDRARVEYNAYLEELAARDANRSNH</sequence>
<dbReference type="EMBL" id="QRCM01000001">
    <property type="protein sequence ID" value="TXG91605.1"/>
    <property type="molecule type" value="Genomic_DNA"/>
</dbReference>
<dbReference type="PROSITE" id="PS51257">
    <property type="entry name" value="PROKAR_LIPOPROTEIN"/>
    <property type="match status" value="1"/>
</dbReference>
<reference evidence="3 4" key="1">
    <citation type="submission" date="2018-07" db="EMBL/GenBank/DDBJ databases">
        <title>Genome sequence of Rhodococcus rhodnii ATCC 35071 from Rhodnius prolixus.</title>
        <authorList>
            <person name="Patel V."/>
            <person name="Vogel K.J."/>
        </authorList>
    </citation>
    <scope>NUCLEOTIDE SEQUENCE [LARGE SCALE GENOMIC DNA]</scope>
    <source>
        <strain evidence="3 4">ATCC 35071</strain>
    </source>
</reference>
<keyword evidence="2" id="KW-0812">Transmembrane</keyword>
<keyword evidence="2" id="KW-1133">Transmembrane helix</keyword>
<feature type="transmembrane region" description="Helical" evidence="2">
    <location>
        <begin position="12"/>
        <end position="31"/>
    </location>
</feature>
<feature type="transmembrane region" description="Helical" evidence="2">
    <location>
        <begin position="43"/>
        <end position="61"/>
    </location>
</feature>
<organism evidence="3 4">
    <name type="scientific">Rhodococcus rhodnii</name>
    <dbReference type="NCBI Taxonomy" id="38312"/>
    <lineage>
        <taxon>Bacteria</taxon>
        <taxon>Bacillati</taxon>
        <taxon>Actinomycetota</taxon>
        <taxon>Actinomycetes</taxon>
        <taxon>Mycobacteriales</taxon>
        <taxon>Nocardiaceae</taxon>
        <taxon>Rhodococcus</taxon>
    </lineage>
</organism>
<feature type="region of interest" description="Disordered" evidence="1">
    <location>
        <begin position="70"/>
        <end position="106"/>
    </location>
</feature>
<gene>
    <name evidence="3" type="ORF">DW322_17135</name>
</gene>
<feature type="compositionally biased region" description="Acidic residues" evidence="1">
    <location>
        <begin position="70"/>
        <end position="82"/>
    </location>
</feature>
<accession>A0A6P2CGB8</accession>
<evidence type="ECO:0000256" key="2">
    <source>
        <dbReference type="SAM" id="Phobius"/>
    </source>
</evidence>
<proteinExistence type="predicted"/>
<evidence type="ECO:0000313" key="4">
    <source>
        <dbReference type="Proteomes" id="UP000471120"/>
    </source>
</evidence>
<evidence type="ECO:0000256" key="1">
    <source>
        <dbReference type="SAM" id="MobiDB-lite"/>
    </source>
</evidence>
<protein>
    <submittedName>
        <fullName evidence="3">Transcriptional regulator</fullName>
    </submittedName>
</protein>
<comment type="caution">
    <text evidence="3">The sequence shown here is derived from an EMBL/GenBank/DDBJ whole genome shotgun (WGS) entry which is preliminary data.</text>
</comment>
<name>A0A6P2CGB8_9NOCA</name>
<evidence type="ECO:0000313" key="3">
    <source>
        <dbReference type="EMBL" id="TXG91605.1"/>
    </source>
</evidence>
<dbReference type="RefSeq" id="WP_010839539.1">
    <property type="nucleotide sequence ID" value="NZ_QRCM01000001.1"/>
</dbReference>
<keyword evidence="2" id="KW-0472">Membrane</keyword>
<dbReference type="Proteomes" id="UP000471120">
    <property type="component" value="Unassembled WGS sequence"/>
</dbReference>